<dbReference type="SUPFAM" id="SSF50090">
    <property type="entry name" value="Electron transport accessory proteins"/>
    <property type="match status" value="1"/>
</dbReference>
<dbReference type="InterPro" id="IPR024690">
    <property type="entry name" value="CN_hydtase_beta_dom_C"/>
</dbReference>
<dbReference type="RefSeq" id="WP_048861381.1">
    <property type="nucleotide sequence ID" value="NZ_BANB01000288.1"/>
</dbReference>
<dbReference type="OrthoDB" id="3478924at2"/>
<dbReference type="InterPro" id="IPR008990">
    <property type="entry name" value="Elect_transpt_acc-like_dom_sf"/>
</dbReference>
<dbReference type="Proteomes" id="UP000032680">
    <property type="component" value="Unassembled WGS sequence"/>
</dbReference>
<dbReference type="Pfam" id="PF02211">
    <property type="entry name" value="NHase_beta_C"/>
    <property type="match status" value="1"/>
</dbReference>
<reference evidence="3 4" key="1">
    <citation type="submission" date="2012-11" db="EMBL/GenBank/DDBJ databases">
        <title>Whole genome sequence of Acidisphaera rubrifaciens HS-AP3.</title>
        <authorList>
            <person name="Azuma Y."/>
            <person name="Higashiura N."/>
            <person name="Hirakawa H."/>
            <person name="Matsushita K."/>
        </authorList>
    </citation>
    <scope>NUCLEOTIDE SEQUENCE [LARGE SCALE GENOMIC DNA]</scope>
    <source>
        <strain evidence="3 4">HS-AP3</strain>
    </source>
</reference>
<feature type="domain" description="Nitrile hydratase beta subunit" evidence="2">
    <location>
        <begin position="6"/>
        <end position="97"/>
    </location>
</feature>
<dbReference type="Gene3D" id="2.30.30.50">
    <property type="match status" value="1"/>
</dbReference>
<accession>A0A0D6P6F5</accession>
<evidence type="ECO:0000259" key="2">
    <source>
        <dbReference type="Pfam" id="PF02211"/>
    </source>
</evidence>
<dbReference type="AlphaFoldDB" id="A0A0D6P6F5"/>
<evidence type="ECO:0000313" key="4">
    <source>
        <dbReference type="Proteomes" id="UP000032680"/>
    </source>
</evidence>
<evidence type="ECO:0000256" key="1">
    <source>
        <dbReference type="SAM" id="MobiDB-lite"/>
    </source>
</evidence>
<name>A0A0D6P6F5_9PROT</name>
<evidence type="ECO:0000313" key="3">
    <source>
        <dbReference type="EMBL" id="GAN77345.1"/>
    </source>
</evidence>
<dbReference type="EMBL" id="BANB01000288">
    <property type="protein sequence ID" value="GAN77345.1"/>
    <property type="molecule type" value="Genomic_DNA"/>
</dbReference>
<comment type="caution">
    <text evidence="3">The sequence shown here is derived from an EMBL/GenBank/DDBJ whole genome shotgun (WGS) entry which is preliminary data.</text>
</comment>
<proteinExistence type="predicted"/>
<organism evidence="3 4">
    <name type="scientific">Acidisphaera rubrifaciens HS-AP3</name>
    <dbReference type="NCBI Taxonomy" id="1231350"/>
    <lineage>
        <taxon>Bacteria</taxon>
        <taxon>Pseudomonadati</taxon>
        <taxon>Pseudomonadota</taxon>
        <taxon>Alphaproteobacteria</taxon>
        <taxon>Acetobacterales</taxon>
        <taxon>Acetobacteraceae</taxon>
        <taxon>Acidisphaera</taxon>
    </lineage>
</organism>
<gene>
    <name evidence="3" type="ORF">Asru_0288_03</name>
</gene>
<protein>
    <recommendedName>
        <fullName evidence="2">Nitrile hydratase beta subunit domain-containing protein</fullName>
    </recommendedName>
</protein>
<sequence>MSTLGPGDRVRVRDDWPETGGMPVHVRTPHYVRGQEGTVLRALGAFPDPADLAFARPAATRALYHVIFAQRALWPDGRPDEEASDEVLVELYEHWLERA</sequence>
<feature type="region of interest" description="Disordered" evidence="1">
    <location>
        <begin position="1"/>
        <end position="24"/>
    </location>
</feature>
<keyword evidence="4" id="KW-1185">Reference proteome</keyword>